<dbReference type="AlphaFoldDB" id="X1ETP7"/>
<sequence length="126" mass="13330">ATPGTNGDTLNPATAGQLVMFPNTSGPGQQGSVYASGVAVTEEARNNLSADAYALWVTWAESFLITLGTAGWSFQLGLPSRPFVAGDPGADPPIPDQEALPFRPFVQADARVPLTKIRSRRLDTRC</sequence>
<accession>X1ETP7</accession>
<feature type="non-terminal residue" evidence="1">
    <location>
        <position position="1"/>
    </location>
</feature>
<protein>
    <submittedName>
        <fullName evidence="1">Uncharacterized protein</fullName>
    </submittedName>
</protein>
<name>X1ETP7_9ZZZZ</name>
<comment type="caution">
    <text evidence="1">The sequence shown here is derived from an EMBL/GenBank/DDBJ whole genome shotgun (WGS) entry which is preliminary data.</text>
</comment>
<reference evidence="1" key="1">
    <citation type="journal article" date="2014" name="Front. Microbiol.">
        <title>High frequency of phylogenetically diverse reductive dehalogenase-homologous genes in deep subseafloor sedimentary metagenomes.</title>
        <authorList>
            <person name="Kawai M."/>
            <person name="Futagami T."/>
            <person name="Toyoda A."/>
            <person name="Takaki Y."/>
            <person name="Nishi S."/>
            <person name="Hori S."/>
            <person name="Arai W."/>
            <person name="Tsubouchi T."/>
            <person name="Morono Y."/>
            <person name="Uchiyama I."/>
            <person name="Ito T."/>
            <person name="Fujiyama A."/>
            <person name="Inagaki F."/>
            <person name="Takami H."/>
        </authorList>
    </citation>
    <scope>NUCLEOTIDE SEQUENCE</scope>
    <source>
        <strain evidence="1">Expedition CK06-06</strain>
    </source>
</reference>
<proteinExistence type="predicted"/>
<gene>
    <name evidence="1" type="ORF">S01H4_54276</name>
</gene>
<dbReference type="EMBL" id="BART01031218">
    <property type="protein sequence ID" value="GAH11988.1"/>
    <property type="molecule type" value="Genomic_DNA"/>
</dbReference>
<evidence type="ECO:0000313" key="1">
    <source>
        <dbReference type="EMBL" id="GAH11988.1"/>
    </source>
</evidence>
<organism evidence="1">
    <name type="scientific">marine sediment metagenome</name>
    <dbReference type="NCBI Taxonomy" id="412755"/>
    <lineage>
        <taxon>unclassified sequences</taxon>
        <taxon>metagenomes</taxon>
        <taxon>ecological metagenomes</taxon>
    </lineage>
</organism>